<evidence type="ECO:0000256" key="7">
    <source>
        <dbReference type="ARBA" id="ARBA00023137"/>
    </source>
</evidence>
<evidence type="ECO:0000313" key="12">
    <source>
        <dbReference type="Proteomes" id="UP000318509"/>
    </source>
</evidence>
<evidence type="ECO:0000256" key="5">
    <source>
        <dbReference type="ARBA" id="ARBA00022777"/>
    </source>
</evidence>
<dbReference type="GO" id="GO:0005524">
    <property type="term" value="F:ATP binding"/>
    <property type="evidence" value="ECO:0007669"/>
    <property type="project" value="UniProtKB-KW"/>
</dbReference>
<evidence type="ECO:0000256" key="3">
    <source>
        <dbReference type="ARBA" id="ARBA00022679"/>
    </source>
</evidence>
<accession>A0A537JW52</accession>
<feature type="region of interest" description="Disordered" evidence="9">
    <location>
        <begin position="248"/>
        <end position="267"/>
    </location>
</feature>
<name>A0A537JW52_9BACT</name>
<keyword evidence="7" id="KW-0829">Tyrosine-protein kinase</keyword>
<organism evidence="11 12">
    <name type="scientific">Candidatus Segetimicrobium genomatis</name>
    <dbReference type="NCBI Taxonomy" id="2569760"/>
    <lineage>
        <taxon>Bacteria</taxon>
        <taxon>Bacillati</taxon>
        <taxon>Candidatus Sysuimicrobiota</taxon>
        <taxon>Candidatus Sysuimicrobiia</taxon>
        <taxon>Candidatus Sysuimicrobiales</taxon>
        <taxon>Candidatus Segetimicrobiaceae</taxon>
        <taxon>Candidatus Segetimicrobium</taxon>
    </lineage>
</organism>
<protein>
    <recommendedName>
        <fullName evidence="2">non-specific protein-tyrosine kinase</fullName>
        <ecNumber evidence="2">2.7.10.2</ecNumber>
    </recommendedName>
</protein>
<comment type="catalytic activity">
    <reaction evidence="8">
        <text>L-tyrosyl-[protein] + ATP = O-phospho-L-tyrosyl-[protein] + ADP + H(+)</text>
        <dbReference type="Rhea" id="RHEA:10596"/>
        <dbReference type="Rhea" id="RHEA-COMP:10136"/>
        <dbReference type="Rhea" id="RHEA-COMP:20101"/>
        <dbReference type="ChEBI" id="CHEBI:15378"/>
        <dbReference type="ChEBI" id="CHEBI:30616"/>
        <dbReference type="ChEBI" id="CHEBI:46858"/>
        <dbReference type="ChEBI" id="CHEBI:61978"/>
        <dbReference type="ChEBI" id="CHEBI:456216"/>
        <dbReference type="EC" id="2.7.10.2"/>
    </reaction>
</comment>
<dbReference type="InterPro" id="IPR005702">
    <property type="entry name" value="Wzc-like_C"/>
</dbReference>
<dbReference type="SUPFAM" id="SSF52540">
    <property type="entry name" value="P-loop containing nucleoside triphosphate hydrolases"/>
    <property type="match status" value="1"/>
</dbReference>
<dbReference type="EMBL" id="VBAK01000155">
    <property type="protein sequence ID" value="TMI87522.1"/>
    <property type="molecule type" value="Genomic_DNA"/>
</dbReference>
<evidence type="ECO:0000256" key="8">
    <source>
        <dbReference type="ARBA" id="ARBA00051245"/>
    </source>
</evidence>
<keyword evidence="3" id="KW-0808">Transferase</keyword>
<evidence type="ECO:0000313" key="11">
    <source>
        <dbReference type="EMBL" id="TMI87522.1"/>
    </source>
</evidence>
<reference evidence="11 12" key="1">
    <citation type="journal article" date="2019" name="Nat. Microbiol.">
        <title>Mediterranean grassland soil C-N compound turnover is dependent on rainfall and depth, and is mediated by genomically divergent microorganisms.</title>
        <authorList>
            <person name="Diamond S."/>
            <person name="Andeer P.F."/>
            <person name="Li Z."/>
            <person name="Crits-Christoph A."/>
            <person name="Burstein D."/>
            <person name="Anantharaman K."/>
            <person name="Lane K.R."/>
            <person name="Thomas B.C."/>
            <person name="Pan C."/>
            <person name="Northen T.R."/>
            <person name="Banfield J.F."/>
        </authorList>
    </citation>
    <scope>NUCLEOTIDE SEQUENCE [LARGE SCALE GENOMIC DNA]</scope>
    <source>
        <strain evidence="11">NP_3</strain>
    </source>
</reference>
<gene>
    <name evidence="11" type="ORF">E6H00_15300</name>
</gene>
<dbReference type="Proteomes" id="UP000318509">
    <property type="component" value="Unassembled WGS sequence"/>
</dbReference>
<evidence type="ECO:0000256" key="6">
    <source>
        <dbReference type="ARBA" id="ARBA00022840"/>
    </source>
</evidence>
<dbReference type="GO" id="GO:0005886">
    <property type="term" value="C:plasma membrane"/>
    <property type="evidence" value="ECO:0007669"/>
    <property type="project" value="TreeGrafter"/>
</dbReference>
<dbReference type="PANTHER" id="PTHR32309">
    <property type="entry name" value="TYROSINE-PROTEIN KINASE"/>
    <property type="match status" value="1"/>
</dbReference>
<keyword evidence="5 11" id="KW-0418">Kinase</keyword>
<dbReference type="GO" id="GO:0004715">
    <property type="term" value="F:non-membrane spanning protein tyrosine kinase activity"/>
    <property type="evidence" value="ECO:0007669"/>
    <property type="project" value="UniProtKB-EC"/>
</dbReference>
<sequence length="284" mass="30770">MMRHAMTERSKAADRDARRPMDEHLVSLVNPSSFEADQYRTIRHVLEQSHAAKKVIAVTSAAAGDGKTTTALNLAGVLAQAPDARILIVDLDLRMPAVGDRLGLTVQSPGLVDLLSDPALALDDAVRRLHQSRLAVLPAGRALTVPYEVLKSPRLGELLQAATGQFDYVILDTPPLAAVQDARLIVDWVDGFVMVVAAHRTPRKLLEDALNLMDPAKLIGLVFNGDDRRRSGYYGDYYGSSKGKRRGWWRTGNGSGNGRGSGNGHGQRASVLDTALRAVLGRPR</sequence>
<comment type="caution">
    <text evidence="11">The sequence shown here is derived from an EMBL/GenBank/DDBJ whole genome shotgun (WGS) entry which is preliminary data.</text>
</comment>
<dbReference type="Pfam" id="PF13614">
    <property type="entry name" value="AAA_31"/>
    <property type="match status" value="1"/>
</dbReference>
<dbReference type="InterPro" id="IPR027417">
    <property type="entry name" value="P-loop_NTPase"/>
</dbReference>
<dbReference type="CDD" id="cd05387">
    <property type="entry name" value="BY-kinase"/>
    <property type="match status" value="1"/>
</dbReference>
<evidence type="ECO:0000256" key="4">
    <source>
        <dbReference type="ARBA" id="ARBA00022741"/>
    </source>
</evidence>
<proteinExistence type="inferred from homology"/>
<keyword evidence="6" id="KW-0067">ATP-binding</keyword>
<evidence type="ECO:0000256" key="2">
    <source>
        <dbReference type="ARBA" id="ARBA00011903"/>
    </source>
</evidence>
<dbReference type="EC" id="2.7.10.2" evidence="2"/>
<evidence type="ECO:0000256" key="1">
    <source>
        <dbReference type="ARBA" id="ARBA00007316"/>
    </source>
</evidence>
<dbReference type="PANTHER" id="PTHR32309:SF13">
    <property type="entry name" value="FERRIC ENTEROBACTIN TRANSPORT PROTEIN FEPE"/>
    <property type="match status" value="1"/>
</dbReference>
<evidence type="ECO:0000259" key="10">
    <source>
        <dbReference type="Pfam" id="PF13614"/>
    </source>
</evidence>
<evidence type="ECO:0000256" key="9">
    <source>
        <dbReference type="SAM" id="MobiDB-lite"/>
    </source>
</evidence>
<feature type="compositionally biased region" description="Gly residues" evidence="9">
    <location>
        <begin position="253"/>
        <end position="265"/>
    </location>
</feature>
<keyword evidence="4" id="KW-0547">Nucleotide-binding</keyword>
<dbReference type="InterPro" id="IPR050445">
    <property type="entry name" value="Bact_polysacc_biosynth/exp"/>
</dbReference>
<dbReference type="InterPro" id="IPR025669">
    <property type="entry name" value="AAA_dom"/>
</dbReference>
<feature type="domain" description="AAA" evidence="10">
    <location>
        <begin position="54"/>
        <end position="176"/>
    </location>
</feature>
<comment type="similarity">
    <text evidence="1">Belongs to the CpsD/CapB family.</text>
</comment>
<dbReference type="Gene3D" id="3.40.50.300">
    <property type="entry name" value="P-loop containing nucleotide triphosphate hydrolases"/>
    <property type="match status" value="1"/>
</dbReference>
<dbReference type="NCBIfam" id="TIGR01007">
    <property type="entry name" value="eps_fam"/>
    <property type="match status" value="1"/>
</dbReference>
<dbReference type="AlphaFoldDB" id="A0A537JW52"/>